<proteinExistence type="inferred from homology"/>
<comment type="caution">
    <text evidence="3">The sequence shown here is derived from an EMBL/GenBank/DDBJ whole genome shotgun (WGS) entry which is preliminary data.</text>
</comment>
<keyword evidence="2" id="KW-0472">Membrane</keyword>
<sequence length="399" mass="44024">MKNKTVRNVLKFLLGAGIIALGFFGMRYLSSLKEEAPRRPVEKRVRTVETRTVNNADIATTLDVQGRLQAYNKIELYSEVGGMVEETGRPLKEGTYFPKGEVILRIDDTEPRLNLQAQKATLLNSIAQIMPDLKIDYPESFPAWETYLDNFNVDEPLPPLPTAADQREKLFVAGRNLFTQYYNIKSLEERLSKYLIRAPFAGVLTQVMIDRGAVVRPGQALGELMATGYYELVATVPLSDLSYLQTGGKVDLYSEDIDGRWTGTIRRISDQIDEGSQTVEVYIGVSGEGLREGMYMRGEAAARTLDNVVEIDRTLLIDEQQVYVVRNDSLLSLQPVTVRKANRRTAIVSGLSDGDQLLTSTVPGAFDGMLVRIAEPTDTSTPAAAAAADGGSELSSSLK</sequence>
<keyword evidence="2" id="KW-1133">Transmembrane helix</keyword>
<dbReference type="Gene3D" id="2.40.30.170">
    <property type="match status" value="1"/>
</dbReference>
<feature type="transmembrane region" description="Helical" evidence="2">
    <location>
        <begin position="12"/>
        <end position="30"/>
    </location>
</feature>
<dbReference type="Gene3D" id="2.40.420.20">
    <property type="match status" value="1"/>
</dbReference>
<dbReference type="Gene3D" id="2.40.50.100">
    <property type="match status" value="2"/>
</dbReference>
<dbReference type="SUPFAM" id="SSF111369">
    <property type="entry name" value="HlyD-like secretion proteins"/>
    <property type="match status" value="1"/>
</dbReference>
<dbReference type="Gene3D" id="1.10.287.470">
    <property type="entry name" value="Helix hairpin bin"/>
    <property type="match status" value="2"/>
</dbReference>
<dbReference type="EMBL" id="SRSF01000012">
    <property type="protein sequence ID" value="THH35516.1"/>
    <property type="molecule type" value="Genomic_DNA"/>
</dbReference>
<reference evidence="3 4" key="1">
    <citation type="submission" date="2019-04" db="EMBL/GenBank/DDBJ databases">
        <title>Lewinella litorea sp. nov., isolated from a marine sand.</title>
        <authorList>
            <person name="Yoon J.-H."/>
        </authorList>
    </citation>
    <scope>NUCLEOTIDE SEQUENCE [LARGE SCALE GENOMIC DNA]</scope>
    <source>
        <strain evidence="3 4">HSMS-39</strain>
    </source>
</reference>
<dbReference type="OrthoDB" id="1114717at2"/>
<evidence type="ECO:0000256" key="2">
    <source>
        <dbReference type="SAM" id="Phobius"/>
    </source>
</evidence>
<dbReference type="NCBIfam" id="TIGR01730">
    <property type="entry name" value="RND_mfp"/>
    <property type="match status" value="1"/>
</dbReference>
<comment type="similarity">
    <text evidence="1">Belongs to the membrane fusion protein (MFP) (TC 8.A.1) family.</text>
</comment>
<gene>
    <name evidence="3" type="ORF">E4021_16470</name>
</gene>
<dbReference type="RefSeq" id="WP_136460479.1">
    <property type="nucleotide sequence ID" value="NZ_SRSF01000012.1"/>
</dbReference>
<evidence type="ECO:0000313" key="3">
    <source>
        <dbReference type="EMBL" id="THH35516.1"/>
    </source>
</evidence>
<evidence type="ECO:0000313" key="4">
    <source>
        <dbReference type="Proteomes" id="UP000308528"/>
    </source>
</evidence>
<protein>
    <submittedName>
        <fullName evidence="3">Efflux RND transporter periplasmic adaptor subunit</fullName>
    </submittedName>
</protein>
<dbReference type="PANTHER" id="PTHR30469:SF15">
    <property type="entry name" value="HLYD FAMILY OF SECRETION PROTEINS"/>
    <property type="match status" value="1"/>
</dbReference>
<dbReference type="GO" id="GO:0015562">
    <property type="term" value="F:efflux transmembrane transporter activity"/>
    <property type="evidence" value="ECO:0007669"/>
    <property type="project" value="TreeGrafter"/>
</dbReference>
<evidence type="ECO:0000256" key="1">
    <source>
        <dbReference type="ARBA" id="ARBA00009477"/>
    </source>
</evidence>
<keyword evidence="4" id="KW-1185">Reference proteome</keyword>
<dbReference type="PANTHER" id="PTHR30469">
    <property type="entry name" value="MULTIDRUG RESISTANCE PROTEIN MDTA"/>
    <property type="match status" value="1"/>
</dbReference>
<accession>A0A4S4N8I1</accession>
<name>A0A4S4N8I1_9BACT</name>
<dbReference type="InterPro" id="IPR006143">
    <property type="entry name" value="RND_pump_MFP"/>
</dbReference>
<keyword evidence="2" id="KW-0812">Transmembrane</keyword>
<dbReference type="Proteomes" id="UP000308528">
    <property type="component" value="Unassembled WGS sequence"/>
</dbReference>
<organism evidence="3 4">
    <name type="scientific">Neolewinella litorea</name>
    <dbReference type="NCBI Taxonomy" id="2562452"/>
    <lineage>
        <taxon>Bacteria</taxon>
        <taxon>Pseudomonadati</taxon>
        <taxon>Bacteroidota</taxon>
        <taxon>Saprospiria</taxon>
        <taxon>Saprospirales</taxon>
        <taxon>Lewinellaceae</taxon>
        <taxon>Neolewinella</taxon>
    </lineage>
</organism>
<dbReference type="AlphaFoldDB" id="A0A4S4N8I1"/>
<dbReference type="GO" id="GO:1990281">
    <property type="term" value="C:efflux pump complex"/>
    <property type="evidence" value="ECO:0007669"/>
    <property type="project" value="TreeGrafter"/>
</dbReference>